<evidence type="ECO:0000313" key="3">
    <source>
        <dbReference type="EMBL" id="SDY06477.1"/>
    </source>
</evidence>
<protein>
    <submittedName>
        <fullName evidence="3">Cell fate regulator YaaT, PSP1 superfamily (Controls sporulation, competence, biofilm development)</fullName>
    </submittedName>
</protein>
<dbReference type="GO" id="GO:0005737">
    <property type="term" value="C:cytoplasm"/>
    <property type="evidence" value="ECO:0007669"/>
    <property type="project" value="TreeGrafter"/>
</dbReference>
<dbReference type="STRING" id="1528.SAMN04488579_11519"/>
<proteinExistence type="predicted"/>
<feature type="domain" description="PSP1 C-terminal" evidence="2">
    <location>
        <begin position="62"/>
        <end position="147"/>
    </location>
</feature>
<dbReference type="Pfam" id="PF04468">
    <property type="entry name" value="PSP1"/>
    <property type="match status" value="1"/>
</dbReference>
<dbReference type="RefSeq" id="WP_090245782.1">
    <property type="nucleotide sequence ID" value="NZ_FNOU01000015.1"/>
</dbReference>
<dbReference type="InterPro" id="IPR007557">
    <property type="entry name" value="PSP1_C"/>
</dbReference>
<keyword evidence="4" id="KW-1185">Reference proteome</keyword>
<dbReference type="InterPro" id="IPR047767">
    <property type="entry name" value="PSP1-like"/>
</dbReference>
<evidence type="ECO:0000256" key="1">
    <source>
        <dbReference type="SAM" id="MobiDB-lite"/>
    </source>
</evidence>
<dbReference type="AlphaFoldDB" id="A0A1H3GTP0"/>
<feature type="compositionally biased region" description="Basic and acidic residues" evidence="1">
    <location>
        <begin position="282"/>
        <end position="314"/>
    </location>
</feature>
<feature type="compositionally biased region" description="Basic and acidic residues" evidence="1">
    <location>
        <begin position="367"/>
        <end position="384"/>
    </location>
</feature>
<dbReference type="Proteomes" id="UP000199652">
    <property type="component" value="Unassembled WGS sequence"/>
</dbReference>
<feature type="compositionally biased region" description="Low complexity" evidence="1">
    <location>
        <begin position="334"/>
        <end position="359"/>
    </location>
</feature>
<name>A0A1H3GTP0_EUBBA</name>
<feature type="compositionally biased region" description="Gly residues" evidence="1">
    <location>
        <begin position="316"/>
        <end position="325"/>
    </location>
</feature>
<dbReference type="PANTHER" id="PTHR43830:SF3">
    <property type="entry name" value="PROTEIN PSP1"/>
    <property type="match status" value="1"/>
</dbReference>
<dbReference type="OrthoDB" id="9779344at2"/>
<gene>
    <name evidence="3" type="ORF">SAMN04488579_11519</name>
</gene>
<organism evidence="3 4">
    <name type="scientific">Eubacterium barkeri</name>
    <name type="common">Clostridium barkeri</name>
    <dbReference type="NCBI Taxonomy" id="1528"/>
    <lineage>
        <taxon>Bacteria</taxon>
        <taxon>Bacillati</taxon>
        <taxon>Bacillota</taxon>
        <taxon>Clostridia</taxon>
        <taxon>Eubacteriales</taxon>
        <taxon>Eubacteriaceae</taxon>
        <taxon>Eubacterium</taxon>
    </lineage>
</organism>
<dbReference type="NCBIfam" id="NF041131">
    <property type="entry name" value="RicT_YaaT_fam"/>
    <property type="match status" value="1"/>
</dbReference>
<accession>A0A1H3GTP0</accession>
<reference evidence="4" key="1">
    <citation type="submission" date="2016-10" db="EMBL/GenBank/DDBJ databases">
        <authorList>
            <person name="Varghese N."/>
            <person name="Submissions S."/>
        </authorList>
    </citation>
    <scope>NUCLEOTIDE SEQUENCE [LARGE SCALE GENOMIC DNA]</scope>
    <source>
        <strain evidence="4">VPI 5359</strain>
    </source>
</reference>
<dbReference type="PROSITE" id="PS51411">
    <property type="entry name" value="PSP1_C"/>
    <property type="match status" value="1"/>
</dbReference>
<dbReference type="EMBL" id="FNOU01000015">
    <property type="protein sequence ID" value="SDY06477.1"/>
    <property type="molecule type" value="Genomic_DNA"/>
</dbReference>
<feature type="region of interest" description="Disordered" evidence="1">
    <location>
        <begin position="263"/>
        <end position="384"/>
    </location>
</feature>
<dbReference type="PANTHER" id="PTHR43830">
    <property type="entry name" value="PROTEIN PSP1"/>
    <property type="match status" value="1"/>
</dbReference>
<sequence>MTKKVVGIRFKKAGKIYYFDPLDLELSQYDHVVVETVQGVEYGEVALPPREIDEAMFSNPVKPVVRKATPRDDEDYATLKDKEKQARSVFEEKVKFHKLDMKLINVEYTFDKKKAIFYFTAEGRVDFRSLVKDLAAVFRVRIELRQIGVRDEAKIFNTLGVCGRNTCCSQWLGDFTPVSIKMAKEQNMSLNSTKISGICGRLLCCLTYEHDFYKNVTKKMPKVGQMVETPDGIGQVFRLGVLQESVLVRMQVGNDDTEIRTYAMDDVTKSDAPRPTYHQNSRKGDRSPKPDRSREEKPSENKEKSPGEGSRKESGSGNGNAGGGNNRKPRSQGNKRGNNGNSGNSGKNKNNTGGKSNNNNRRRKNRNNSEKPGGKPPEGSDKKE</sequence>
<evidence type="ECO:0000313" key="4">
    <source>
        <dbReference type="Proteomes" id="UP000199652"/>
    </source>
</evidence>
<evidence type="ECO:0000259" key="2">
    <source>
        <dbReference type="PROSITE" id="PS51411"/>
    </source>
</evidence>